<dbReference type="STRING" id="3983.A0A2C9WPG1"/>
<dbReference type="SMART" id="SM00487">
    <property type="entry name" value="DEXDc"/>
    <property type="match status" value="1"/>
</dbReference>
<dbReference type="GO" id="GO:0016787">
    <property type="term" value="F:hydrolase activity"/>
    <property type="evidence" value="ECO:0007669"/>
    <property type="project" value="UniProtKB-KW"/>
</dbReference>
<feature type="domain" description="C3H1-type" evidence="11">
    <location>
        <begin position="762"/>
        <end position="789"/>
    </location>
</feature>
<evidence type="ECO:0000256" key="2">
    <source>
        <dbReference type="ARBA" id="ARBA00022723"/>
    </source>
</evidence>
<dbReference type="GO" id="GO:0005524">
    <property type="term" value="F:ATP binding"/>
    <property type="evidence" value="ECO:0007669"/>
    <property type="project" value="UniProtKB-KW"/>
</dbReference>
<feature type="zinc finger region" description="C3H1-type" evidence="10">
    <location>
        <begin position="734"/>
        <end position="761"/>
    </location>
</feature>
<keyword evidence="8" id="KW-0067">ATP-binding</keyword>
<dbReference type="Gene3D" id="4.10.1000.10">
    <property type="entry name" value="Zinc finger, CCCH-type"/>
    <property type="match status" value="1"/>
</dbReference>
<evidence type="ECO:0000259" key="11">
    <source>
        <dbReference type="PROSITE" id="PS50103"/>
    </source>
</evidence>
<dbReference type="EC" id="3.6.4.13" evidence="1"/>
<evidence type="ECO:0000259" key="12">
    <source>
        <dbReference type="PROSITE" id="PS51192"/>
    </source>
</evidence>
<dbReference type="PANTHER" id="PTHR18934">
    <property type="entry name" value="ATP-DEPENDENT RNA HELICASE"/>
    <property type="match status" value="1"/>
</dbReference>
<dbReference type="InterPro" id="IPR014001">
    <property type="entry name" value="Helicase_ATP-bd"/>
</dbReference>
<feature type="domain" description="Helicase C-terminal" evidence="13">
    <location>
        <begin position="257"/>
        <end position="422"/>
    </location>
</feature>
<dbReference type="OMA" id="INPPMYL"/>
<organism evidence="14 15">
    <name type="scientific">Manihot esculenta</name>
    <name type="common">Cassava</name>
    <name type="synonym">Jatropha manihot</name>
    <dbReference type="NCBI Taxonomy" id="3983"/>
    <lineage>
        <taxon>Eukaryota</taxon>
        <taxon>Viridiplantae</taxon>
        <taxon>Streptophyta</taxon>
        <taxon>Embryophyta</taxon>
        <taxon>Tracheophyta</taxon>
        <taxon>Spermatophyta</taxon>
        <taxon>Magnoliopsida</taxon>
        <taxon>eudicotyledons</taxon>
        <taxon>Gunneridae</taxon>
        <taxon>Pentapetalae</taxon>
        <taxon>rosids</taxon>
        <taxon>fabids</taxon>
        <taxon>Malpighiales</taxon>
        <taxon>Euphorbiaceae</taxon>
        <taxon>Crotonoideae</taxon>
        <taxon>Manihoteae</taxon>
        <taxon>Manihot</taxon>
    </lineage>
</organism>
<accession>A0A2C9WPG1</accession>
<dbReference type="OrthoDB" id="66977at2759"/>
<dbReference type="Pfam" id="PF00271">
    <property type="entry name" value="Helicase_C"/>
    <property type="match status" value="1"/>
</dbReference>
<dbReference type="InterPro" id="IPR041367">
    <property type="entry name" value="Znf-CCCH_4"/>
</dbReference>
<evidence type="ECO:0000256" key="10">
    <source>
        <dbReference type="PROSITE-ProRule" id="PRU00723"/>
    </source>
</evidence>
<dbReference type="Pfam" id="PF18044">
    <property type="entry name" value="zf-CCCH_4"/>
    <property type="match status" value="1"/>
</dbReference>
<dbReference type="PROSITE" id="PS51194">
    <property type="entry name" value="HELICASE_CTER"/>
    <property type="match status" value="1"/>
</dbReference>
<reference evidence="15" key="1">
    <citation type="journal article" date="2016" name="Nat. Biotechnol.">
        <title>Sequencing wild and cultivated cassava and related species reveals extensive interspecific hybridization and genetic diversity.</title>
        <authorList>
            <person name="Bredeson J.V."/>
            <person name="Lyons J.B."/>
            <person name="Prochnik S.E."/>
            <person name="Wu G.A."/>
            <person name="Ha C.M."/>
            <person name="Edsinger-Gonzales E."/>
            <person name="Grimwood J."/>
            <person name="Schmutz J."/>
            <person name="Rabbi I.Y."/>
            <person name="Egesi C."/>
            <person name="Nauluvula P."/>
            <person name="Lebot V."/>
            <person name="Ndunguru J."/>
            <person name="Mkamilo G."/>
            <person name="Bart R.S."/>
            <person name="Setter T.L."/>
            <person name="Gleadow R.M."/>
            <person name="Kulakow P."/>
            <person name="Ferguson M.E."/>
            <person name="Rounsley S."/>
            <person name="Rokhsar D.S."/>
        </authorList>
    </citation>
    <scope>NUCLEOTIDE SEQUENCE [LARGE SCALE GENOMIC DNA]</scope>
    <source>
        <strain evidence="15">cv. AM560-2</strain>
    </source>
</reference>
<comment type="catalytic activity">
    <reaction evidence="9">
        <text>ATP + H2O = ADP + phosphate + H(+)</text>
        <dbReference type="Rhea" id="RHEA:13065"/>
        <dbReference type="ChEBI" id="CHEBI:15377"/>
        <dbReference type="ChEBI" id="CHEBI:15378"/>
        <dbReference type="ChEBI" id="CHEBI:30616"/>
        <dbReference type="ChEBI" id="CHEBI:43474"/>
        <dbReference type="ChEBI" id="CHEBI:456216"/>
        <dbReference type="EC" id="3.6.4.13"/>
    </reaction>
</comment>
<keyword evidence="5" id="KW-0378">Hydrolase</keyword>
<evidence type="ECO:0000259" key="13">
    <source>
        <dbReference type="PROSITE" id="PS51194"/>
    </source>
</evidence>
<keyword evidence="15" id="KW-1185">Reference proteome</keyword>
<keyword evidence="2 10" id="KW-0479">Metal-binding</keyword>
<dbReference type="GO" id="GO:0003724">
    <property type="term" value="F:RNA helicase activity"/>
    <property type="evidence" value="ECO:0007669"/>
    <property type="project" value="UniProtKB-EC"/>
</dbReference>
<evidence type="ECO:0000313" key="15">
    <source>
        <dbReference type="Proteomes" id="UP000091857"/>
    </source>
</evidence>
<dbReference type="PROSITE" id="PS50103">
    <property type="entry name" value="ZF_C3H1"/>
    <property type="match status" value="2"/>
</dbReference>
<dbReference type="CDD" id="cd17917">
    <property type="entry name" value="DEXHc_RHA-like"/>
    <property type="match status" value="1"/>
</dbReference>
<feature type="zinc finger region" description="C3H1-type" evidence="10">
    <location>
        <begin position="762"/>
        <end position="789"/>
    </location>
</feature>
<proteinExistence type="predicted"/>
<dbReference type="InterPro" id="IPR000571">
    <property type="entry name" value="Znf_CCCH"/>
</dbReference>
<dbReference type="AlphaFoldDB" id="A0A2C9WPG1"/>
<dbReference type="SMART" id="SM00490">
    <property type="entry name" value="HELICc"/>
    <property type="match status" value="1"/>
</dbReference>
<dbReference type="InterPro" id="IPR036855">
    <property type="entry name" value="Znf_CCCH_sf"/>
</dbReference>
<dbReference type="Pfam" id="PF00270">
    <property type="entry name" value="DEAD"/>
    <property type="match status" value="1"/>
</dbReference>
<dbReference type="InterPro" id="IPR001650">
    <property type="entry name" value="Helicase_C-like"/>
</dbReference>
<dbReference type="InterPro" id="IPR027417">
    <property type="entry name" value="P-loop_NTPase"/>
</dbReference>
<dbReference type="GO" id="GO:0008270">
    <property type="term" value="F:zinc ion binding"/>
    <property type="evidence" value="ECO:0007669"/>
    <property type="project" value="UniProtKB-KW"/>
</dbReference>
<name>A0A2C9WPG1_MANES</name>
<dbReference type="SUPFAM" id="SSF52540">
    <property type="entry name" value="P-loop containing nucleoside triphosphate hydrolases"/>
    <property type="match status" value="1"/>
</dbReference>
<dbReference type="PANTHER" id="PTHR18934:SF221">
    <property type="entry name" value="ATP-DEPENDENT RNA HELICASE DHX34-RELATED"/>
    <property type="match status" value="1"/>
</dbReference>
<evidence type="ECO:0000256" key="4">
    <source>
        <dbReference type="ARBA" id="ARBA00022771"/>
    </source>
</evidence>
<sequence length="1031" mass="116708">MAASSSPTSSCSSSYASPFLQPEFSSLPVMSLRKKIVEKIRENRVTLIVGETGCGKSSQIPQFLLEENMEPIICTQPRRFAVVAVAKMVAKARNCELGGEVGYHIGHSKLFSERSKIIFKTAGVLLEEMKEKGLNALKYKVIILDEVHERSIESDLVLVCVKQFLLKNNDLRVVLMSATADFGRYRDYFKDLGRDERVEVLAIPSSNQQALFQKKVSYLEQITEFLGISSELLATRYCSGPDPSMAAADIKPEVHKLIHDLIVHIHDNEVDIEKGILVFLPTYRDLEQQWCLLKPLSSCFKVHILHRSVDTEQALMAMKIWKSRRKVILATNIAESSVTIPKVAYVIDSCRSLQVFWDSTKKMDAAELVWVSKSQANQRKGRTGRTCDGQIYRLVTGSFFNKLQEHESPAILRLSLRQQVLMMCCAVSKAINDPRGLLQKVLDPPHPQVVEDALDILVHISALARTSTRGRYYEPTFYGRLLASFSLSFDASVLLLKFGDIGLLREGILIAILMDAQPLPILHPFGEEHLFTEYTFRYFGGDCNNIVKIGRKEMVLIGNLCAYQFWQRVFKDKHRLEHLKRLSKFDEMKAVTPLLLKIEEEWCSFHNLVQSSLHQVSETYEDVLDSLHRFRPRFLAKCDGLPTYYDPYEFGHVCLLESQRHEDEVVIAADDEHNEPSNETKKCCAIPFVASGHFQTINVAEKLSLIVKEIRVQLTENASGKHSSYTEADASRVNGEAPLCVYFINGSCNKGSQCLFSHSLQAKVPTCKYFFSLQGCRNGESCFFSHDLGSSTSFSLTSTLPEEDDYSAASLLHLFPTSSDGCILLLDDIDLHFTSNIAHHYDASKIISTTCMSETAISYPSLEGARILWGLHHPQQTIVCSAGRNPIPWNEIKCILWFPNLDGNVENLERDRILVQNFFEHLAIRIIADSLYELQIIITMNNIRFSLLQVEKLGRDSFFFLRESFPFDEASFGELSDVLTTRTPMLASKPISYVFDLQPPTDIQFDDYAATLRKCLHDINGLTERIELLCL</sequence>
<dbReference type="GO" id="GO:0004386">
    <property type="term" value="F:helicase activity"/>
    <property type="evidence" value="ECO:0000318"/>
    <property type="project" value="GO_Central"/>
</dbReference>
<feature type="domain" description="Helicase ATP-binding" evidence="12">
    <location>
        <begin position="37"/>
        <end position="198"/>
    </location>
</feature>
<dbReference type="Gene3D" id="3.40.50.300">
    <property type="entry name" value="P-loop containing nucleotide triphosphate hydrolases"/>
    <property type="match status" value="2"/>
</dbReference>
<evidence type="ECO:0000256" key="5">
    <source>
        <dbReference type="ARBA" id="ARBA00022801"/>
    </source>
</evidence>
<protein>
    <recommendedName>
        <fullName evidence="1">RNA helicase</fullName>
        <ecNumber evidence="1">3.6.4.13</ecNumber>
    </recommendedName>
</protein>
<evidence type="ECO:0000313" key="14">
    <source>
        <dbReference type="EMBL" id="OAY61817.1"/>
    </source>
</evidence>
<gene>
    <name evidence="14" type="ORF">MANES_01G218500v8</name>
</gene>
<evidence type="ECO:0000256" key="3">
    <source>
        <dbReference type="ARBA" id="ARBA00022741"/>
    </source>
</evidence>
<feature type="domain" description="C3H1-type" evidence="11">
    <location>
        <begin position="734"/>
        <end position="761"/>
    </location>
</feature>
<dbReference type="SMART" id="SM00356">
    <property type="entry name" value="ZnF_C3H1"/>
    <property type="match status" value="2"/>
</dbReference>
<dbReference type="GO" id="GO:0003723">
    <property type="term" value="F:RNA binding"/>
    <property type="evidence" value="ECO:0000318"/>
    <property type="project" value="GO_Central"/>
</dbReference>
<dbReference type="CDD" id="cd18791">
    <property type="entry name" value="SF2_C_RHA"/>
    <property type="match status" value="1"/>
</dbReference>
<evidence type="ECO:0000256" key="9">
    <source>
        <dbReference type="ARBA" id="ARBA00047984"/>
    </source>
</evidence>
<keyword evidence="7 10" id="KW-0862">Zinc</keyword>
<dbReference type="EMBL" id="CM004387">
    <property type="protein sequence ID" value="OAY61817.1"/>
    <property type="molecule type" value="Genomic_DNA"/>
</dbReference>
<comment type="caution">
    <text evidence="14">The sequence shown here is derived from an EMBL/GenBank/DDBJ whole genome shotgun (WGS) entry which is preliminary data.</text>
</comment>
<dbReference type="PROSITE" id="PS51192">
    <property type="entry name" value="HELICASE_ATP_BIND_1"/>
    <property type="match status" value="1"/>
</dbReference>
<evidence type="ECO:0000256" key="8">
    <source>
        <dbReference type="ARBA" id="ARBA00022840"/>
    </source>
</evidence>
<keyword evidence="4 10" id="KW-0863">Zinc-finger</keyword>
<keyword evidence="6" id="KW-0347">Helicase</keyword>
<keyword evidence="3" id="KW-0547">Nucleotide-binding</keyword>
<dbReference type="Proteomes" id="UP000091857">
    <property type="component" value="Chromosome 1"/>
</dbReference>
<evidence type="ECO:0000256" key="7">
    <source>
        <dbReference type="ARBA" id="ARBA00022833"/>
    </source>
</evidence>
<evidence type="ECO:0000256" key="1">
    <source>
        <dbReference type="ARBA" id="ARBA00012552"/>
    </source>
</evidence>
<dbReference type="InterPro" id="IPR011545">
    <property type="entry name" value="DEAD/DEAH_box_helicase_dom"/>
</dbReference>
<dbReference type="SUPFAM" id="SSF90229">
    <property type="entry name" value="CCCH zinc finger"/>
    <property type="match status" value="2"/>
</dbReference>
<evidence type="ECO:0000256" key="6">
    <source>
        <dbReference type="ARBA" id="ARBA00022806"/>
    </source>
</evidence>
<dbReference type="Gramene" id="Manes.01G218500.1.v8.1">
    <property type="protein sequence ID" value="Manes.01G218500.1.v8.1.CDS"/>
    <property type="gene ID" value="Manes.01G218500.v8.1"/>
</dbReference>